<dbReference type="Gene3D" id="3.40.50.720">
    <property type="entry name" value="NAD(P)-binding Rossmann-like Domain"/>
    <property type="match status" value="1"/>
</dbReference>
<dbReference type="CDD" id="cd05237">
    <property type="entry name" value="UDP_invert_4-6DH_SDR_e"/>
    <property type="match status" value="1"/>
</dbReference>
<proteinExistence type="inferred from homology"/>
<dbReference type="Pfam" id="PF02719">
    <property type="entry name" value="Polysacc_synt_2"/>
    <property type="match status" value="1"/>
</dbReference>
<protein>
    <submittedName>
        <fullName evidence="3">Polysaccharide biosynthesis protein</fullName>
    </submittedName>
</protein>
<comment type="caution">
    <text evidence="3">The sequence shown here is derived from an EMBL/GenBank/DDBJ whole genome shotgun (WGS) entry which is preliminary data.</text>
</comment>
<evidence type="ECO:0000259" key="2">
    <source>
        <dbReference type="Pfam" id="PF02719"/>
    </source>
</evidence>
<organism evidence="3 4">
    <name type="scientific">Candidatus Enterococcus moelleringii</name>
    <dbReference type="NCBI Taxonomy" id="2815325"/>
    <lineage>
        <taxon>Bacteria</taxon>
        <taxon>Bacillati</taxon>
        <taxon>Bacillota</taxon>
        <taxon>Bacilli</taxon>
        <taxon>Lactobacillales</taxon>
        <taxon>Enterococcaceae</taxon>
        <taxon>Enterococcus</taxon>
    </lineage>
</organism>
<accession>A0ABS3LGR1</accession>
<feature type="domain" description="Polysaccharide biosynthesis protein CapD-like" evidence="2">
    <location>
        <begin position="7"/>
        <end position="288"/>
    </location>
</feature>
<dbReference type="InterPro" id="IPR051203">
    <property type="entry name" value="Polysaccharide_Synthase-Rel"/>
</dbReference>
<dbReference type="EMBL" id="JAFREM010000031">
    <property type="protein sequence ID" value="MBO1308223.1"/>
    <property type="molecule type" value="Genomic_DNA"/>
</dbReference>
<gene>
    <name evidence="3" type="ORF">JZO70_18750</name>
</gene>
<reference evidence="3 4" key="1">
    <citation type="submission" date="2021-03" db="EMBL/GenBank/DDBJ databases">
        <title>Enterococcal diversity collection.</title>
        <authorList>
            <person name="Gilmore M.S."/>
            <person name="Schwartzman J."/>
            <person name="Van Tyne D."/>
            <person name="Martin M."/>
            <person name="Earl A.M."/>
            <person name="Manson A.L."/>
            <person name="Straub T."/>
            <person name="Salamzade R."/>
            <person name="Saavedra J."/>
            <person name="Lebreton F."/>
            <person name="Prichula J."/>
            <person name="Schaufler K."/>
            <person name="Gaca A."/>
            <person name="Sgardioli B."/>
            <person name="Wagenaar J."/>
            <person name="Strong T."/>
        </authorList>
    </citation>
    <scope>NUCLEOTIDE SEQUENCE [LARGE SCALE GENOMIC DNA]</scope>
    <source>
        <strain evidence="3 4">669A</strain>
    </source>
</reference>
<evidence type="ECO:0000313" key="4">
    <source>
        <dbReference type="Proteomes" id="UP000664601"/>
    </source>
</evidence>
<evidence type="ECO:0000256" key="1">
    <source>
        <dbReference type="ARBA" id="ARBA00007430"/>
    </source>
</evidence>
<comment type="similarity">
    <text evidence="1">Belongs to the polysaccharide synthase family.</text>
</comment>
<evidence type="ECO:0000313" key="3">
    <source>
        <dbReference type="EMBL" id="MBO1308223.1"/>
    </source>
</evidence>
<sequence>MFENKTILVTGGTGSIGSEIVRQLLKENPETIRIFSRGEEKQFYMQQELSEYSNVRFLIGDVRDYRRVEYACKDVDIIFHAAAMKHVPASEYNPMEAVKTNVMGTQNVIEAAITNDVEKFVSVSTDKVVSPTNTMGATKLLSEKIVMAANQYKGKTKTKFSCVRFGNVMGSSGSVIPLFCKQIKSNDDITITDLEMTRFMMSIPQAARLVLSAAKNSMYGETYVLKMPAIKILDLAEALIAEYNRTHTKNYNGKLKVIGPRPGEKMYEELMTVDEIERSFENDKMYIIPPIYYPTDAYKNLERIKITSYSSNDTSLMTQKEFLDVVKEHKIISW</sequence>
<name>A0ABS3LGR1_9ENTE</name>
<dbReference type="InterPro" id="IPR003869">
    <property type="entry name" value="Polysac_CapD-like"/>
</dbReference>
<dbReference type="RefSeq" id="WP_207675217.1">
    <property type="nucleotide sequence ID" value="NZ_JAFREM010000031.1"/>
</dbReference>
<dbReference type="PANTHER" id="PTHR43318:SF2">
    <property type="entry name" value="UDP-N-ACETYLGLUCOSAMINE 4,6-DEHYDRATASE (INVERTING)"/>
    <property type="match status" value="1"/>
</dbReference>
<keyword evidence="4" id="KW-1185">Reference proteome</keyword>
<dbReference type="PANTHER" id="PTHR43318">
    <property type="entry name" value="UDP-N-ACETYLGLUCOSAMINE 4,6-DEHYDRATASE"/>
    <property type="match status" value="1"/>
</dbReference>
<dbReference type="Proteomes" id="UP000664601">
    <property type="component" value="Unassembled WGS sequence"/>
</dbReference>
<dbReference type="InterPro" id="IPR036291">
    <property type="entry name" value="NAD(P)-bd_dom_sf"/>
</dbReference>
<dbReference type="SUPFAM" id="SSF51735">
    <property type="entry name" value="NAD(P)-binding Rossmann-fold domains"/>
    <property type="match status" value="1"/>
</dbReference>